<evidence type="ECO:0000256" key="1">
    <source>
        <dbReference type="SAM" id="MobiDB-lite"/>
    </source>
</evidence>
<name>A0ABQ7C5C9_BRACR</name>
<gene>
    <name evidence="2" type="ORF">DY000_02002474</name>
</gene>
<reference evidence="2 3" key="1">
    <citation type="journal article" date="2020" name="BMC Genomics">
        <title>Intraspecific diversification of the crop wild relative Brassica cretica Lam. using demographic model selection.</title>
        <authorList>
            <person name="Kioukis A."/>
            <person name="Michalopoulou V.A."/>
            <person name="Briers L."/>
            <person name="Pirintsos S."/>
            <person name="Studholme D.J."/>
            <person name="Pavlidis P."/>
            <person name="Sarris P.F."/>
        </authorList>
    </citation>
    <scope>NUCLEOTIDE SEQUENCE [LARGE SCALE GENOMIC DNA]</scope>
    <source>
        <strain evidence="3">cv. PFS-1207/04</strain>
    </source>
</reference>
<proteinExistence type="predicted"/>
<feature type="region of interest" description="Disordered" evidence="1">
    <location>
        <begin position="55"/>
        <end position="74"/>
    </location>
</feature>
<evidence type="ECO:0000313" key="3">
    <source>
        <dbReference type="Proteomes" id="UP000266723"/>
    </source>
</evidence>
<protein>
    <submittedName>
        <fullName evidence="2">Uncharacterized protein</fullName>
    </submittedName>
</protein>
<feature type="region of interest" description="Disordered" evidence="1">
    <location>
        <begin position="100"/>
        <end position="122"/>
    </location>
</feature>
<sequence length="122" mass="14055">MVERGVCWLVFYLELSSNFIELLVEELYRSRKCDVILISSTIDQDETDDPAIYSDVSTIKPSRPTSKQGDMGDPSVQTLLRMIPKICELTWTNYGHFTRPRSHEEEISRARSSLERANLRDG</sequence>
<keyword evidence="3" id="KW-1185">Reference proteome</keyword>
<comment type="caution">
    <text evidence="2">The sequence shown here is derived from an EMBL/GenBank/DDBJ whole genome shotgun (WGS) entry which is preliminary data.</text>
</comment>
<evidence type="ECO:0000313" key="2">
    <source>
        <dbReference type="EMBL" id="KAF3546896.1"/>
    </source>
</evidence>
<organism evidence="2 3">
    <name type="scientific">Brassica cretica</name>
    <name type="common">Mustard</name>
    <dbReference type="NCBI Taxonomy" id="69181"/>
    <lineage>
        <taxon>Eukaryota</taxon>
        <taxon>Viridiplantae</taxon>
        <taxon>Streptophyta</taxon>
        <taxon>Embryophyta</taxon>
        <taxon>Tracheophyta</taxon>
        <taxon>Spermatophyta</taxon>
        <taxon>Magnoliopsida</taxon>
        <taxon>eudicotyledons</taxon>
        <taxon>Gunneridae</taxon>
        <taxon>Pentapetalae</taxon>
        <taxon>rosids</taxon>
        <taxon>malvids</taxon>
        <taxon>Brassicales</taxon>
        <taxon>Brassicaceae</taxon>
        <taxon>Brassiceae</taxon>
        <taxon>Brassica</taxon>
    </lineage>
</organism>
<feature type="compositionally biased region" description="Polar residues" evidence="1">
    <location>
        <begin position="55"/>
        <end position="68"/>
    </location>
</feature>
<dbReference type="EMBL" id="QGKV02000832">
    <property type="protein sequence ID" value="KAF3546896.1"/>
    <property type="molecule type" value="Genomic_DNA"/>
</dbReference>
<feature type="compositionally biased region" description="Basic and acidic residues" evidence="1">
    <location>
        <begin position="101"/>
        <end position="122"/>
    </location>
</feature>
<accession>A0ABQ7C5C9</accession>
<dbReference type="Proteomes" id="UP000266723">
    <property type="component" value="Unassembled WGS sequence"/>
</dbReference>